<evidence type="ECO:0000256" key="5">
    <source>
        <dbReference type="ARBA" id="ARBA00023136"/>
    </source>
</evidence>
<organism evidence="7 8">
    <name type="scientific">Albimonas donghaensis</name>
    <dbReference type="NCBI Taxonomy" id="356660"/>
    <lineage>
        <taxon>Bacteria</taxon>
        <taxon>Pseudomonadati</taxon>
        <taxon>Pseudomonadota</taxon>
        <taxon>Alphaproteobacteria</taxon>
        <taxon>Rhodobacterales</taxon>
        <taxon>Paracoccaceae</taxon>
        <taxon>Albimonas</taxon>
    </lineage>
</organism>
<evidence type="ECO:0000256" key="2">
    <source>
        <dbReference type="ARBA" id="ARBA00007524"/>
    </source>
</evidence>
<evidence type="ECO:0000313" key="7">
    <source>
        <dbReference type="EMBL" id="SDW19052.1"/>
    </source>
</evidence>
<dbReference type="GO" id="GO:0016020">
    <property type="term" value="C:membrane"/>
    <property type="evidence" value="ECO:0007669"/>
    <property type="project" value="UniProtKB-SubCell"/>
</dbReference>
<dbReference type="FunFam" id="1.20.1260.100:FF:000001">
    <property type="entry name" value="translocator protein 2"/>
    <property type="match status" value="1"/>
</dbReference>
<feature type="transmembrane region" description="Helical" evidence="6">
    <location>
        <begin position="110"/>
        <end position="131"/>
    </location>
</feature>
<dbReference type="InterPro" id="IPR038330">
    <property type="entry name" value="TspO/MBR-related_sf"/>
</dbReference>
<dbReference type="Gene3D" id="1.20.1260.100">
    <property type="entry name" value="TspO/MBR protein"/>
    <property type="match status" value="1"/>
</dbReference>
<reference evidence="7 8" key="1">
    <citation type="submission" date="2016-10" db="EMBL/GenBank/DDBJ databases">
        <authorList>
            <person name="de Groot N.N."/>
        </authorList>
    </citation>
    <scope>NUCLEOTIDE SEQUENCE [LARGE SCALE GENOMIC DNA]</scope>
    <source>
        <strain evidence="7 8">DSM 17890</strain>
    </source>
</reference>
<evidence type="ECO:0000256" key="1">
    <source>
        <dbReference type="ARBA" id="ARBA00004141"/>
    </source>
</evidence>
<dbReference type="PANTHER" id="PTHR10057">
    <property type="entry name" value="PERIPHERAL-TYPE BENZODIAZEPINE RECEPTOR"/>
    <property type="match status" value="1"/>
</dbReference>
<keyword evidence="4 6" id="KW-1133">Transmembrane helix</keyword>
<keyword evidence="3 6" id="KW-0812">Transmembrane</keyword>
<evidence type="ECO:0000256" key="3">
    <source>
        <dbReference type="ARBA" id="ARBA00022692"/>
    </source>
</evidence>
<feature type="transmembrane region" description="Helical" evidence="6">
    <location>
        <begin position="138"/>
        <end position="159"/>
    </location>
</feature>
<dbReference type="RefSeq" id="WP_218133325.1">
    <property type="nucleotide sequence ID" value="NZ_FNMZ01000001.1"/>
</dbReference>
<dbReference type="EMBL" id="FNMZ01000001">
    <property type="protein sequence ID" value="SDW19052.1"/>
    <property type="molecule type" value="Genomic_DNA"/>
</dbReference>
<proteinExistence type="inferred from homology"/>
<dbReference type="Pfam" id="PF03073">
    <property type="entry name" value="TspO_MBR"/>
    <property type="match status" value="1"/>
</dbReference>
<evidence type="ECO:0000313" key="8">
    <source>
        <dbReference type="Proteomes" id="UP000199118"/>
    </source>
</evidence>
<dbReference type="PIRSF" id="PIRSF005859">
    <property type="entry name" value="PBR"/>
    <property type="match status" value="1"/>
</dbReference>
<comment type="subcellular location">
    <subcellularLocation>
        <location evidence="1">Membrane</location>
        <topology evidence="1">Multi-pass membrane protein</topology>
    </subcellularLocation>
</comment>
<evidence type="ECO:0000256" key="4">
    <source>
        <dbReference type="ARBA" id="ARBA00022989"/>
    </source>
</evidence>
<comment type="similarity">
    <text evidence="2">Belongs to the TspO/BZRP family.</text>
</comment>
<feature type="transmembrane region" description="Helical" evidence="6">
    <location>
        <begin position="81"/>
        <end position="104"/>
    </location>
</feature>
<name>A0A1H2RHW5_9RHOB</name>
<evidence type="ECO:0000256" key="6">
    <source>
        <dbReference type="SAM" id="Phobius"/>
    </source>
</evidence>
<accession>A0A1H2RHW5</accession>
<dbReference type="InterPro" id="IPR004307">
    <property type="entry name" value="TspO_MBR"/>
</dbReference>
<keyword evidence="8" id="KW-1185">Reference proteome</keyword>
<protein>
    <submittedName>
        <fullName evidence="7">TspO and MBR related proteins</fullName>
    </submittedName>
</protein>
<sequence length="171" mass="18157">MSLSIVIPLVVAALAAAATGALFRPGDWYHGLARPRWTPPDLAFPLVWTALYALMTWAALRLADAALAGGEDVAAGISREMALTALAFHGLQLVLNATWSPLFFGARRPVAALVVVAALFFAVVAEIGFALRADPLAALLLAPYPIWVALAFALNLSIWRSNPPEAFGRPD</sequence>
<dbReference type="CDD" id="cd15904">
    <property type="entry name" value="TSPO_MBR"/>
    <property type="match status" value="1"/>
</dbReference>
<dbReference type="Proteomes" id="UP000199118">
    <property type="component" value="Unassembled WGS sequence"/>
</dbReference>
<dbReference type="AlphaFoldDB" id="A0A1H2RHW5"/>
<feature type="transmembrane region" description="Helical" evidence="6">
    <location>
        <begin position="42"/>
        <end position="60"/>
    </location>
</feature>
<dbReference type="PANTHER" id="PTHR10057:SF0">
    <property type="entry name" value="TRANSLOCATOR PROTEIN"/>
    <property type="match status" value="1"/>
</dbReference>
<keyword evidence="5 6" id="KW-0472">Membrane</keyword>
<gene>
    <name evidence="7" type="ORF">SAMN05444336_101368</name>
</gene>
<dbReference type="GO" id="GO:0033013">
    <property type="term" value="P:tetrapyrrole metabolic process"/>
    <property type="evidence" value="ECO:0007669"/>
    <property type="project" value="UniProtKB-ARBA"/>
</dbReference>
<dbReference type="STRING" id="356660.SAMN05444336_101368"/>